<dbReference type="InterPro" id="IPR050491">
    <property type="entry name" value="AmpC-like"/>
</dbReference>
<keyword evidence="1" id="KW-0732">Signal</keyword>
<dbReference type="SUPFAM" id="SSF56601">
    <property type="entry name" value="beta-lactamase/transpeptidase-like"/>
    <property type="match status" value="1"/>
</dbReference>
<dbReference type="PANTHER" id="PTHR46825">
    <property type="entry name" value="D-ALANYL-D-ALANINE-CARBOXYPEPTIDASE/ENDOPEPTIDASE AMPH"/>
    <property type="match status" value="1"/>
</dbReference>
<dbReference type="Pfam" id="PF00144">
    <property type="entry name" value="Beta-lactamase"/>
    <property type="match status" value="1"/>
</dbReference>
<organism evidence="3 4">
    <name type="scientific">Steroidobacter flavus</name>
    <dbReference type="NCBI Taxonomy" id="1842136"/>
    <lineage>
        <taxon>Bacteria</taxon>
        <taxon>Pseudomonadati</taxon>
        <taxon>Pseudomonadota</taxon>
        <taxon>Gammaproteobacteria</taxon>
        <taxon>Steroidobacterales</taxon>
        <taxon>Steroidobacteraceae</taxon>
        <taxon>Steroidobacter</taxon>
    </lineage>
</organism>
<feature type="signal peptide" evidence="1">
    <location>
        <begin position="1"/>
        <end position="21"/>
    </location>
</feature>
<evidence type="ECO:0000313" key="4">
    <source>
        <dbReference type="Proteomes" id="UP001595904"/>
    </source>
</evidence>
<dbReference type="PANTHER" id="PTHR46825:SF9">
    <property type="entry name" value="BETA-LACTAMASE-RELATED DOMAIN-CONTAINING PROTEIN"/>
    <property type="match status" value="1"/>
</dbReference>
<feature type="domain" description="Beta-lactamase-related" evidence="2">
    <location>
        <begin position="53"/>
        <end position="361"/>
    </location>
</feature>
<dbReference type="EMBL" id="JBHSDU010000003">
    <property type="protein sequence ID" value="MFC4309750.1"/>
    <property type="molecule type" value="Genomic_DNA"/>
</dbReference>
<dbReference type="Gene3D" id="3.40.710.10">
    <property type="entry name" value="DD-peptidase/beta-lactamase superfamily"/>
    <property type="match status" value="1"/>
</dbReference>
<sequence>MKNSRCLAGIVALLLSSVAAASAPIAPTPNLPATYKFKPNAEADAAFAKFDSTTSPGCAAAVAKDGKLIYSRGYGMANLDHNVPITTQTPFHVASVSKQFTAASIILLAQDGKLSLDDDVRKYLPEVPDFGTTITLRQMIHHTSGLRDQWDLLELAGWRYSKDRISDDDALRLVARQRKLNFEPGSQFLYSNMGYTLLALVVKKVSGQSLREFTTARIFQPLGMNNSHFRDDHAEIITGFANGYDRAGDSFKTNVTNFDTTGATSLITTPEDLLRWDENFYTGKVGGKAFVDQMLERGKLNSGETITYASAIGHGEYRGLATVSHGGSDAGYRSTVRRYPQQHVGIAITCNIAEARPDELANQLSDVFLAAELKPKDKEPKEFKPNVKSVRAKAGLYLNRVTGRVMRLVEKDGKLQRVADDGTTQPMFAVSENRFSAGPSSTFAFEFSGTGDQRIITSKSGDEKPGVFQLVPAFTPSTAELNDYTGLFASEELDARYRIQLTDGKLHVATLTRNPMPLLPVTKDVFTNDDLGSVMFVRDAGGRISGFAVTTSRARNNEFAKLQ</sequence>
<evidence type="ECO:0000256" key="1">
    <source>
        <dbReference type="SAM" id="SignalP"/>
    </source>
</evidence>
<dbReference type="Proteomes" id="UP001595904">
    <property type="component" value="Unassembled WGS sequence"/>
</dbReference>
<keyword evidence="3" id="KW-0378">Hydrolase</keyword>
<dbReference type="InterPro" id="IPR012338">
    <property type="entry name" value="Beta-lactam/transpept-like"/>
</dbReference>
<keyword evidence="4" id="KW-1185">Reference proteome</keyword>
<dbReference type="InterPro" id="IPR001466">
    <property type="entry name" value="Beta-lactam-related"/>
</dbReference>
<name>A0ABV8SSP6_9GAMM</name>
<gene>
    <name evidence="3" type="ORF">ACFPN2_11720</name>
</gene>
<dbReference type="EC" id="3.-.-.-" evidence="3"/>
<evidence type="ECO:0000313" key="3">
    <source>
        <dbReference type="EMBL" id="MFC4309750.1"/>
    </source>
</evidence>
<accession>A0ABV8SSP6</accession>
<comment type="caution">
    <text evidence="3">The sequence shown here is derived from an EMBL/GenBank/DDBJ whole genome shotgun (WGS) entry which is preliminary data.</text>
</comment>
<evidence type="ECO:0000259" key="2">
    <source>
        <dbReference type="Pfam" id="PF00144"/>
    </source>
</evidence>
<protein>
    <submittedName>
        <fullName evidence="3">Serine hydrolase domain-containing protein</fullName>
        <ecNumber evidence="3">3.-.-.-</ecNumber>
    </submittedName>
</protein>
<proteinExistence type="predicted"/>
<dbReference type="GO" id="GO:0016787">
    <property type="term" value="F:hydrolase activity"/>
    <property type="evidence" value="ECO:0007669"/>
    <property type="project" value="UniProtKB-KW"/>
</dbReference>
<dbReference type="RefSeq" id="WP_380596786.1">
    <property type="nucleotide sequence ID" value="NZ_JBHSDU010000003.1"/>
</dbReference>
<feature type="chain" id="PRO_5046241710" evidence="1">
    <location>
        <begin position="22"/>
        <end position="563"/>
    </location>
</feature>
<reference evidence="4" key="1">
    <citation type="journal article" date="2019" name="Int. J. Syst. Evol. Microbiol.">
        <title>The Global Catalogue of Microorganisms (GCM) 10K type strain sequencing project: providing services to taxonomists for standard genome sequencing and annotation.</title>
        <authorList>
            <consortium name="The Broad Institute Genomics Platform"/>
            <consortium name="The Broad Institute Genome Sequencing Center for Infectious Disease"/>
            <person name="Wu L."/>
            <person name="Ma J."/>
        </authorList>
    </citation>
    <scope>NUCLEOTIDE SEQUENCE [LARGE SCALE GENOMIC DNA]</scope>
    <source>
        <strain evidence="4">CGMCC 1.10759</strain>
    </source>
</reference>